<evidence type="ECO:0000259" key="5">
    <source>
        <dbReference type="PROSITE" id="PS50995"/>
    </source>
</evidence>
<gene>
    <name evidence="6" type="ORF">Q4481_15890</name>
</gene>
<feature type="compositionally biased region" description="Basic residues" evidence="4">
    <location>
        <begin position="1"/>
        <end position="12"/>
    </location>
</feature>
<sequence length="175" mass="18986">MAKKDKQKKRDKSAKEKPEAEKAKDGPVPGELLSDLTRSARSMRTFLTNSLVHSGLYAGQDGVILALDGEEGLTAGQIATRLGVKPPTMTRTLSRMEAQGFVRKLPGVADGRLVRAALTEEGRKHVAAIQLATKATEAMAFEGLSEKEIRQFGRILRRINRNMAGKPGVEDGFGE</sequence>
<dbReference type="SUPFAM" id="SSF46785">
    <property type="entry name" value="Winged helix' DNA-binding domain"/>
    <property type="match status" value="1"/>
</dbReference>
<dbReference type="EMBL" id="JAUOZU010000011">
    <property type="protein sequence ID" value="MDO6965449.1"/>
    <property type="molecule type" value="Genomic_DNA"/>
</dbReference>
<dbReference type="Gene3D" id="1.10.10.10">
    <property type="entry name" value="Winged helix-like DNA-binding domain superfamily/Winged helix DNA-binding domain"/>
    <property type="match status" value="1"/>
</dbReference>
<evidence type="ECO:0000313" key="6">
    <source>
        <dbReference type="EMBL" id="MDO6965449.1"/>
    </source>
</evidence>
<feature type="region of interest" description="Disordered" evidence="4">
    <location>
        <begin position="1"/>
        <end position="32"/>
    </location>
</feature>
<evidence type="ECO:0000256" key="2">
    <source>
        <dbReference type="ARBA" id="ARBA00023125"/>
    </source>
</evidence>
<dbReference type="InterPro" id="IPR039422">
    <property type="entry name" value="MarR/SlyA-like"/>
</dbReference>
<dbReference type="InterPro" id="IPR000835">
    <property type="entry name" value="HTH_MarR-typ"/>
</dbReference>
<organism evidence="6 7">
    <name type="scientific">Rhizobium alvei</name>
    <dbReference type="NCBI Taxonomy" id="1132659"/>
    <lineage>
        <taxon>Bacteria</taxon>
        <taxon>Pseudomonadati</taxon>
        <taxon>Pseudomonadota</taxon>
        <taxon>Alphaproteobacteria</taxon>
        <taxon>Hyphomicrobiales</taxon>
        <taxon>Rhizobiaceae</taxon>
        <taxon>Rhizobium/Agrobacterium group</taxon>
        <taxon>Rhizobium</taxon>
    </lineage>
</organism>
<reference evidence="6" key="2">
    <citation type="submission" date="2023-07" db="EMBL/GenBank/DDBJ databases">
        <authorList>
            <person name="Shen H."/>
        </authorList>
    </citation>
    <scope>NUCLEOTIDE SEQUENCE</scope>
    <source>
        <strain evidence="6">TNR-22</strain>
    </source>
</reference>
<dbReference type="PANTHER" id="PTHR33164:SF43">
    <property type="entry name" value="HTH-TYPE TRANSCRIPTIONAL REPRESSOR YETL"/>
    <property type="match status" value="1"/>
</dbReference>
<dbReference type="PROSITE" id="PS01117">
    <property type="entry name" value="HTH_MARR_1"/>
    <property type="match status" value="1"/>
</dbReference>
<reference evidence="6" key="1">
    <citation type="journal article" date="2015" name="Int. J. Syst. Evol. Microbiol.">
        <title>Rhizobium alvei sp. nov., isolated from a freshwater river.</title>
        <authorList>
            <person name="Sheu S.Y."/>
            <person name="Huang H.W."/>
            <person name="Young C.C."/>
            <person name="Chen W.M."/>
        </authorList>
    </citation>
    <scope>NUCLEOTIDE SEQUENCE</scope>
    <source>
        <strain evidence="6">TNR-22</strain>
    </source>
</reference>
<dbReference type="RefSeq" id="WP_304377386.1">
    <property type="nucleotide sequence ID" value="NZ_JAUOZU010000011.1"/>
</dbReference>
<keyword evidence="1" id="KW-0805">Transcription regulation</keyword>
<name>A0ABT8YP40_9HYPH</name>
<proteinExistence type="predicted"/>
<keyword evidence="2" id="KW-0238">DNA-binding</keyword>
<dbReference type="Proteomes" id="UP001174932">
    <property type="component" value="Unassembled WGS sequence"/>
</dbReference>
<dbReference type="InterPro" id="IPR036388">
    <property type="entry name" value="WH-like_DNA-bd_sf"/>
</dbReference>
<dbReference type="Pfam" id="PF12802">
    <property type="entry name" value="MarR_2"/>
    <property type="match status" value="1"/>
</dbReference>
<evidence type="ECO:0000313" key="7">
    <source>
        <dbReference type="Proteomes" id="UP001174932"/>
    </source>
</evidence>
<keyword evidence="7" id="KW-1185">Reference proteome</keyword>
<dbReference type="InterPro" id="IPR023187">
    <property type="entry name" value="Tscrpt_reg_MarR-type_CS"/>
</dbReference>
<dbReference type="InterPro" id="IPR036390">
    <property type="entry name" value="WH_DNA-bd_sf"/>
</dbReference>
<evidence type="ECO:0000256" key="1">
    <source>
        <dbReference type="ARBA" id="ARBA00023015"/>
    </source>
</evidence>
<evidence type="ECO:0000256" key="3">
    <source>
        <dbReference type="ARBA" id="ARBA00023163"/>
    </source>
</evidence>
<dbReference type="CDD" id="cd00090">
    <property type="entry name" value="HTH_ARSR"/>
    <property type="match status" value="1"/>
</dbReference>
<evidence type="ECO:0000256" key="4">
    <source>
        <dbReference type="SAM" id="MobiDB-lite"/>
    </source>
</evidence>
<keyword evidence="3" id="KW-0804">Transcription</keyword>
<dbReference type="PANTHER" id="PTHR33164">
    <property type="entry name" value="TRANSCRIPTIONAL REGULATOR, MARR FAMILY"/>
    <property type="match status" value="1"/>
</dbReference>
<feature type="domain" description="HTH marR-type" evidence="5">
    <location>
        <begin position="29"/>
        <end position="161"/>
    </location>
</feature>
<protein>
    <submittedName>
        <fullName evidence="6">MarR family winged helix-turn-helix transcriptional regulator</fullName>
    </submittedName>
</protein>
<accession>A0ABT8YP40</accession>
<dbReference type="PRINTS" id="PR00598">
    <property type="entry name" value="HTHMARR"/>
</dbReference>
<feature type="compositionally biased region" description="Basic and acidic residues" evidence="4">
    <location>
        <begin position="13"/>
        <end position="25"/>
    </location>
</feature>
<dbReference type="InterPro" id="IPR011991">
    <property type="entry name" value="ArsR-like_HTH"/>
</dbReference>
<comment type="caution">
    <text evidence="6">The sequence shown here is derived from an EMBL/GenBank/DDBJ whole genome shotgun (WGS) entry which is preliminary data.</text>
</comment>
<dbReference type="SMART" id="SM00347">
    <property type="entry name" value="HTH_MARR"/>
    <property type="match status" value="1"/>
</dbReference>
<dbReference type="PROSITE" id="PS50995">
    <property type="entry name" value="HTH_MARR_2"/>
    <property type="match status" value="1"/>
</dbReference>